<evidence type="ECO:0000313" key="1">
    <source>
        <dbReference type="EMBL" id="KAH6945910.1"/>
    </source>
</evidence>
<keyword evidence="2" id="KW-1185">Reference proteome</keyword>
<gene>
    <name evidence="1" type="ORF">HPB50_010660</name>
</gene>
<evidence type="ECO:0000313" key="2">
    <source>
        <dbReference type="Proteomes" id="UP000821845"/>
    </source>
</evidence>
<reference evidence="1" key="1">
    <citation type="submission" date="2020-05" db="EMBL/GenBank/DDBJ databases">
        <title>Large-scale comparative analyses of tick genomes elucidate their genetic diversity and vector capacities.</title>
        <authorList>
            <person name="Jia N."/>
            <person name="Wang J."/>
            <person name="Shi W."/>
            <person name="Du L."/>
            <person name="Sun Y."/>
            <person name="Zhan W."/>
            <person name="Jiang J."/>
            <person name="Wang Q."/>
            <person name="Zhang B."/>
            <person name="Ji P."/>
            <person name="Sakyi L.B."/>
            <person name="Cui X."/>
            <person name="Yuan T."/>
            <person name="Jiang B."/>
            <person name="Yang W."/>
            <person name="Lam T.T.-Y."/>
            <person name="Chang Q."/>
            <person name="Ding S."/>
            <person name="Wang X."/>
            <person name="Zhu J."/>
            <person name="Ruan X."/>
            <person name="Zhao L."/>
            <person name="Wei J."/>
            <person name="Que T."/>
            <person name="Du C."/>
            <person name="Cheng J."/>
            <person name="Dai P."/>
            <person name="Han X."/>
            <person name="Huang E."/>
            <person name="Gao Y."/>
            <person name="Liu J."/>
            <person name="Shao H."/>
            <person name="Ye R."/>
            <person name="Li L."/>
            <person name="Wei W."/>
            <person name="Wang X."/>
            <person name="Wang C."/>
            <person name="Yang T."/>
            <person name="Huo Q."/>
            <person name="Li W."/>
            <person name="Guo W."/>
            <person name="Chen H."/>
            <person name="Zhou L."/>
            <person name="Ni X."/>
            <person name="Tian J."/>
            <person name="Zhou Y."/>
            <person name="Sheng Y."/>
            <person name="Liu T."/>
            <person name="Pan Y."/>
            <person name="Xia L."/>
            <person name="Li J."/>
            <person name="Zhao F."/>
            <person name="Cao W."/>
        </authorList>
    </citation>
    <scope>NUCLEOTIDE SEQUENCE</scope>
    <source>
        <strain evidence="1">Hyas-2018</strain>
    </source>
</reference>
<proteinExistence type="predicted"/>
<accession>A0ACB7TG55</accession>
<name>A0ACB7TG55_HYAAI</name>
<protein>
    <submittedName>
        <fullName evidence="1">Uncharacterized protein</fullName>
    </submittedName>
</protein>
<organism evidence="1 2">
    <name type="scientific">Hyalomma asiaticum</name>
    <name type="common">Tick</name>
    <dbReference type="NCBI Taxonomy" id="266040"/>
    <lineage>
        <taxon>Eukaryota</taxon>
        <taxon>Metazoa</taxon>
        <taxon>Ecdysozoa</taxon>
        <taxon>Arthropoda</taxon>
        <taxon>Chelicerata</taxon>
        <taxon>Arachnida</taxon>
        <taxon>Acari</taxon>
        <taxon>Parasitiformes</taxon>
        <taxon>Ixodida</taxon>
        <taxon>Ixodoidea</taxon>
        <taxon>Ixodidae</taxon>
        <taxon>Hyalomminae</taxon>
        <taxon>Hyalomma</taxon>
    </lineage>
</organism>
<dbReference type="EMBL" id="CM023481">
    <property type="protein sequence ID" value="KAH6945910.1"/>
    <property type="molecule type" value="Genomic_DNA"/>
</dbReference>
<dbReference type="Proteomes" id="UP000821845">
    <property type="component" value="Chromosome 1"/>
</dbReference>
<comment type="caution">
    <text evidence="1">The sequence shown here is derived from an EMBL/GenBank/DDBJ whole genome shotgun (WGS) entry which is preliminary data.</text>
</comment>
<sequence>MHAAIRLCDAGLRVRRALVDEDRNSLWRAAVADDTAAAGSVRKTFPHHRQQTPPHCAMAETDERQLTPGRYAPDAATSLISSSRRRSDASDSPFGFHLVKEGTAVVTPEGFSTRAFDECAANKGDCTLAIDPPKANEPGTP</sequence>